<organism evidence="1 2">
    <name type="scientific">Polymorphospora rubra</name>
    <dbReference type="NCBI Taxonomy" id="338584"/>
    <lineage>
        <taxon>Bacteria</taxon>
        <taxon>Bacillati</taxon>
        <taxon>Actinomycetota</taxon>
        <taxon>Actinomycetes</taxon>
        <taxon>Micromonosporales</taxon>
        <taxon>Micromonosporaceae</taxon>
        <taxon>Polymorphospora</taxon>
    </lineage>
</organism>
<keyword evidence="2" id="KW-1185">Reference proteome</keyword>
<proteinExistence type="predicted"/>
<evidence type="ECO:0008006" key="3">
    <source>
        <dbReference type="Google" id="ProtNLM"/>
    </source>
</evidence>
<dbReference type="Proteomes" id="UP000680866">
    <property type="component" value="Chromosome"/>
</dbReference>
<accession>A0A810N5M8</accession>
<reference evidence="1" key="1">
    <citation type="submission" date="2020-08" db="EMBL/GenBank/DDBJ databases">
        <title>Whole genome shotgun sequence of Polymorphospora rubra NBRC 101157.</title>
        <authorList>
            <person name="Komaki H."/>
            <person name="Tamura T."/>
        </authorList>
    </citation>
    <scope>NUCLEOTIDE SEQUENCE</scope>
    <source>
        <strain evidence="1">NBRC 101157</strain>
    </source>
</reference>
<gene>
    <name evidence="1" type="ORF">Prubr_60720</name>
</gene>
<dbReference type="EMBL" id="AP023359">
    <property type="protein sequence ID" value="BCJ69051.1"/>
    <property type="molecule type" value="Genomic_DNA"/>
</dbReference>
<dbReference type="AlphaFoldDB" id="A0A810N5M8"/>
<dbReference type="KEGG" id="pry:Prubr_60720"/>
<protein>
    <recommendedName>
        <fullName evidence="3">Tetratricopeptide repeat protein</fullName>
    </recommendedName>
</protein>
<evidence type="ECO:0000313" key="2">
    <source>
        <dbReference type="Proteomes" id="UP000680866"/>
    </source>
</evidence>
<sequence>MDQPAQTTPDETMTSIAAAVELGRSGQRVQARDTLTALWDRIGTTGDAFHRCTLAHYLADLQDTTQAELVWDERALAAVADLTDERAQRHHRSLQVQGFLPSLHLNLADDHRRLGNTATAREHLATAQNLVGYLPDDPYGDMIRGAIQNVTRAMAAGSTRRLDSHPSSNGG</sequence>
<evidence type="ECO:0000313" key="1">
    <source>
        <dbReference type="EMBL" id="BCJ69051.1"/>
    </source>
</evidence>
<name>A0A810N5M8_9ACTN</name>